<proteinExistence type="inferred from homology"/>
<comment type="subcellular location">
    <subcellularLocation>
        <location evidence="2">Cytoplasm</location>
    </subcellularLocation>
    <subcellularLocation>
        <location evidence="1">Nucleus</location>
    </subcellularLocation>
</comment>
<evidence type="ECO:0000256" key="6">
    <source>
        <dbReference type="ARBA" id="ARBA00023242"/>
    </source>
</evidence>
<dbReference type="Gene3D" id="1.25.40.570">
    <property type="match status" value="1"/>
</dbReference>
<dbReference type="SMART" id="SM00088">
    <property type="entry name" value="PINT"/>
    <property type="match status" value="1"/>
</dbReference>
<dbReference type="InterPro" id="IPR000717">
    <property type="entry name" value="PCI_dom"/>
</dbReference>
<feature type="domain" description="PCI" evidence="7">
    <location>
        <begin position="270"/>
        <end position="441"/>
    </location>
</feature>
<gene>
    <name evidence="8" type="ORF">PT974_02826</name>
</gene>
<dbReference type="PANTHER" id="PTHR14145">
    <property type="entry name" value="26S PROTESOME SUBUNIT 6"/>
    <property type="match status" value="1"/>
</dbReference>
<dbReference type="EMBL" id="JAVFKD010000002">
    <property type="protein sequence ID" value="KAK5997465.1"/>
    <property type="molecule type" value="Genomic_DNA"/>
</dbReference>
<comment type="caution">
    <text evidence="8">The sequence shown here is derived from an EMBL/GenBank/DDBJ whole genome shotgun (WGS) entry which is preliminary data.</text>
</comment>
<dbReference type="Pfam" id="PF10602">
    <property type="entry name" value="RPN7"/>
    <property type="match status" value="1"/>
</dbReference>
<comment type="similarity">
    <text evidence="3">Belongs to the CSN1 family.</text>
</comment>
<organism evidence="8 9">
    <name type="scientific">Cladobotryum mycophilum</name>
    <dbReference type="NCBI Taxonomy" id="491253"/>
    <lineage>
        <taxon>Eukaryota</taxon>
        <taxon>Fungi</taxon>
        <taxon>Dikarya</taxon>
        <taxon>Ascomycota</taxon>
        <taxon>Pezizomycotina</taxon>
        <taxon>Sordariomycetes</taxon>
        <taxon>Hypocreomycetidae</taxon>
        <taxon>Hypocreales</taxon>
        <taxon>Hypocreaceae</taxon>
        <taxon>Cladobotryum</taxon>
    </lineage>
</organism>
<evidence type="ECO:0000259" key="7">
    <source>
        <dbReference type="PROSITE" id="PS50250"/>
    </source>
</evidence>
<keyword evidence="9" id="KW-1185">Reference proteome</keyword>
<dbReference type="InterPro" id="IPR019585">
    <property type="entry name" value="Rpn7/CSN1"/>
</dbReference>
<keyword evidence="6" id="KW-0539">Nucleus</keyword>
<evidence type="ECO:0000313" key="9">
    <source>
        <dbReference type="Proteomes" id="UP001338125"/>
    </source>
</evidence>
<evidence type="ECO:0000256" key="2">
    <source>
        <dbReference type="ARBA" id="ARBA00004496"/>
    </source>
</evidence>
<dbReference type="Pfam" id="PF01399">
    <property type="entry name" value="PCI"/>
    <property type="match status" value="1"/>
</dbReference>
<dbReference type="PROSITE" id="PS50250">
    <property type="entry name" value="PCI"/>
    <property type="match status" value="1"/>
</dbReference>
<dbReference type="Proteomes" id="UP001338125">
    <property type="component" value="Unassembled WGS sequence"/>
</dbReference>
<dbReference type="SUPFAM" id="SSF46785">
    <property type="entry name" value="Winged helix' DNA-binding domain"/>
    <property type="match status" value="1"/>
</dbReference>
<reference evidence="8 9" key="1">
    <citation type="submission" date="2024-01" db="EMBL/GenBank/DDBJ databases">
        <title>Complete genome of Cladobotryum mycophilum ATHUM6906.</title>
        <authorList>
            <person name="Christinaki A.C."/>
            <person name="Myridakis A.I."/>
            <person name="Kouvelis V.N."/>
        </authorList>
    </citation>
    <scope>NUCLEOTIDE SEQUENCE [LARGE SCALE GENOMIC DNA]</scope>
    <source>
        <strain evidence="8 9">ATHUM6906</strain>
    </source>
</reference>
<evidence type="ECO:0000256" key="1">
    <source>
        <dbReference type="ARBA" id="ARBA00004123"/>
    </source>
</evidence>
<sequence length="514" mass="57362">MAMLCRVEWLCFESIQCRFASKELPTPQPCSSFIAIDRLHLGFILDGCLNHSSVGLKFSGNSPEPVIVTDLPKLDIDLYVQNYVGRTRYDRLILIGKCCVPLRLEALKAAIAEAKNGSDVARYKEAWEALRSVAPNEPEAKRDGDWIEETETANRMETLRLESELKGYKNNLIKESIRMGNEDLGKHLESIGKLTEAAEAYTRMRPDVSTTKHIVDCGMHLANVALQRRDWTSVRNHVGKVASIQTGDDEKSLLAYTRIVSGIALLGLENYPDSAKTLIQTDPNVPYSEYNHIASPNDVAIYGGLLALATMDRKDLQARILDNSSFRTFLEQEPHIRKAIGLFVNGRYSNCLEILESVRADYMIDIYLQPHIPEIYSRIRAKCIIQYFIPFSCVTLESLDTAFSLSGQSIEGELVRMISDGSLKARIDTKNRLLVAVRPDPRLAMQSNALNIARRYEQEAKERLRRMNIIAAGLEVAGAKKNAASTAGGSTLEEAWFEGSDRNLAATEVSEGQA</sequence>
<evidence type="ECO:0000256" key="5">
    <source>
        <dbReference type="ARBA" id="ARBA00022790"/>
    </source>
</evidence>
<evidence type="ECO:0000313" key="8">
    <source>
        <dbReference type="EMBL" id="KAK5997465.1"/>
    </source>
</evidence>
<keyword evidence="5" id="KW-0736">Signalosome</keyword>
<protein>
    <submittedName>
        <fullName evidence="8">COP9 signalosome complex subunit 1</fullName>
    </submittedName>
</protein>
<evidence type="ECO:0000256" key="4">
    <source>
        <dbReference type="ARBA" id="ARBA00022490"/>
    </source>
</evidence>
<evidence type="ECO:0000256" key="3">
    <source>
        <dbReference type="ARBA" id="ARBA00008793"/>
    </source>
</evidence>
<name>A0ABR0SZ51_9HYPO</name>
<dbReference type="PANTHER" id="PTHR14145:SF2">
    <property type="entry name" value="COP9 SIGNALOSOME COMPLEX SUBUNIT 1"/>
    <property type="match status" value="1"/>
</dbReference>
<dbReference type="InterPro" id="IPR036390">
    <property type="entry name" value="WH_DNA-bd_sf"/>
</dbReference>
<accession>A0ABR0SZ51</accession>
<dbReference type="InterPro" id="IPR045135">
    <property type="entry name" value="Rpn7_N"/>
</dbReference>
<keyword evidence="4" id="KW-0963">Cytoplasm</keyword>